<dbReference type="RefSeq" id="WP_245775587.1">
    <property type="nucleotide sequence ID" value="NZ_FOZX01000001.1"/>
</dbReference>
<dbReference type="EMBL" id="FOZX01000001">
    <property type="protein sequence ID" value="SFS39495.1"/>
    <property type="molecule type" value="Genomic_DNA"/>
</dbReference>
<dbReference type="Proteomes" id="UP000198852">
    <property type="component" value="Unassembled WGS sequence"/>
</dbReference>
<evidence type="ECO:0000313" key="3">
    <source>
        <dbReference type="Proteomes" id="UP000198852"/>
    </source>
</evidence>
<dbReference type="Pfam" id="PF09995">
    <property type="entry name" value="MPAB_Lcp_cat"/>
    <property type="match status" value="1"/>
</dbReference>
<keyword evidence="3" id="KW-1185">Reference proteome</keyword>
<dbReference type="GO" id="GO:0016491">
    <property type="term" value="F:oxidoreductase activity"/>
    <property type="evidence" value="ECO:0007669"/>
    <property type="project" value="InterPro"/>
</dbReference>
<protein>
    <submittedName>
        <fullName evidence="2">Uncharacterized conserved protein, DUF2236 family</fullName>
    </submittedName>
</protein>
<reference evidence="3" key="1">
    <citation type="submission" date="2016-10" db="EMBL/GenBank/DDBJ databases">
        <authorList>
            <person name="Varghese N."/>
            <person name="Submissions S."/>
        </authorList>
    </citation>
    <scope>NUCLEOTIDE SEQUENCE [LARGE SCALE GENOMIC DNA]</scope>
    <source>
        <strain evidence="3">DSM 44771</strain>
    </source>
</reference>
<dbReference type="PANTHER" id="PTHR36151">
    <property type="entry name" value="BLR2777 PROTEIN"/>
    <property type="match status" value="1"/>
</dbReference>
<evidence type="ECO:0000313" key="2">
    <source>
        <dbReference type="EMBL" id="SFS39495.1"/>
    </source>
</evidence>
<dbReference type="PANTHER" id="PTHR36151:SF3">
    <property type="entry name" value="ER-BOUND OXYGENASE MPAB_MPAB'_RUBBER OXYGENASE CATALYTIC DOMAIN-CONTAINING PROTEIN"/>
    <property type="match status" value="1"/>
</dbReference>
<sequence length="287" mass="32005">MADDGVPMLDEGLFGPRTVTWQLHGDPTMWIAGICSLFLQALHPRAVAAVVQNSRFQQDPIGRLRRTSDFVGVATYGTTDKAAAAAERVRHVHRVLSATDPRTGERIRLDDPDLLLWVHCAEVATFAEVVRRAGFPITDAQHDRYLDEQRRSAELVGLDPQQVPGSRAEMDAYSRRVRPELARTAESEVVFRFLHHPLRSRRWRPLNAGYLPIGRLAYSLLPAWAHDLHGRKALPSAVTTSGARAFRAAGKAVPDRLRYRFPSGHVLRAVERMGEGAFPSTRALAEL</sequence>
<evidence type="ECO:0000259" key="1">
    <source>
        <dbReference type="Pfam" id="PF09995"/>
    </source>
</evidence>
<feature type="domain" description="ER-bound oxygenase mpaB/mpaB'/Rubber oxygenase catalytic" evidence="1">
    <location>
        <begin position="21"/>
        <end position="251"/>
    </location>
</feature>
<proteinExistence type="predicted"/>
<dbReference type="InterPro" id="IPR018713">
    <property type="entry name" value="MPAB/Lcp_cat_dom"/>
</dbReference>
<dbReference type="STRING" id="95161.SAMN05660874_00775"/>
<accession>A0A1I6PHG7</accession>
<name>A0A1I6PHG7_9PSEU</name>
<organism evidence="2 3">
    <name type="scientific">Saccharopolyspora flava</name>
    <dbReference type="NCBI Taxonomy" id="95161"/>
    <lineage>
        <taxon>Bacteria</taxon>
        <taxon>Bacillati</taxon>
        <taxon>Actinomycetota</taxon>
        <taxon>Actinomycetes</taxon>
        <taxon>Pseudonocardiales</taxon>
        <taxon>Pseudonocardiaceae</taxon>
        <taxon>Saccharopolyspora</taxon>
    </lineage>
</organism>
<gene>
    <name evidence="2" type="ORF">SAMN05660874_00775</name>
</gene>
<dbReference type="AlphaFoldDB" id="A0A1I6PHG7"/>